<comment type="caution">
    <text evidence="1">The sequence shown here is derived from an EMBL/GenBank/DDBJ whole genome shotgun (WGS) entry which is preliminary data.</text>
</comment>
<keyword evidence="2" id="KW-1185">Reference proteome</keyword>
<evidence type="ECO:0000313" key="1">
    <source>
        <dbReference type="EMBL" id="GIX79442.1"/>
    </source>
</evidence>
<reference evidence="1 2" key="1">
    <citation type="submission" date="2021-06" db="EMBL/GenBank/DDBJ databases">
        <title>Caerostris extrusa draft genome.</title>
        <authorList>
            <person name="Kono N."/>
            <person name="Arakawa K."/>
        </authorList>
    </citation>
    <scope>NUCLEOTIDE SEQUENCE [LARGE SCALE GENOMIC DNA]</scope>
</reference>
<accession>A0AAV4N400</accession>
<sequence>MYVLEIESYRLRGGFTGEYRTSSVTAVCVIAIDLFYHHSSMCTLEIDNYMFRDKRNRREIFLGGTELLRKQEALTKPINPFTWQEEKEEGVRE</sequence>
<dbReference type="Proteomes" id="UP001054945">
    <property type="component" value="Unassembled WGS sequence"/>
</dbReference>
<dbReference type="EMBL" id="BPLR01002938">
    <property type="protein sequence ID" value="GIX79442.1"/>
    <property type="molecule type" value="Genomic_DNA"/>
</dbReference>
<dbReference type="AlphaFoldDB" id="A0AAV4N400"/>
<protein>
    <submittedName>
        <fullName evidence="1">Uncharacterized protein</fullName>
    </submittedName>
</protein>
<name>A0AAV4N400_CAEEX</name>
<gene>
    <name evidence="1" type="ORF">CEXT_184331</name>
</gene>
<proteinExistence type="predicted"/>
<evidence type="ECO:0000313" key="2">
    <source>
        <dbReference type="Proteomes" id="UP001054945"/>
    </source>
</evidence>
<organism evidence="1 2">
    <name type="scientific">Caerostris extrusa</name>
    <name type="common">Bark spider</name>
    <name type="synonym">Caerostris bankana</name>
    <dbReference type="NCBI Taxonomy" id="172846"/>
    <lineage>
        <taxon>Eukaryota</taxon>
        <taxon>Metazoa</taxon>
        <taxon>Ecdysozoa</taxon>
        <taxon>Arthropoda</taxon>
        <taxon>Chelicerata</taxon>
        <taxon>Arachnida</taxon>
        <taxon>Araneae</taxon>
        <taxon>Araneomorphae</taxon>
        <taxon>Entelegynae</taxon>
        <taxon>Araneoidea</taxon>
        <taxon>Araneidae</taxon>
        <taxon>Caerostris</taxon>
    </lineage>
</organism>